<dbReference type="InterPro" id="IPR011989">
    <property type="entry name" value="ARM-like"/>
</dbReference>
<keyword evidence="7" id="KW-0539">Nucleus</keyword>
<feature type="transmembrane region" description="Helical" evidence="8">
    <location>
        <begin position="193"/>
        <end position="211"/>
    </location>
</feature>
<keyword evidence="8" id="KW-0472">Membrane</keyword>
<dbReference type="EMBL" id="ASPP01007030">
    <property type="protein sequence ID" value="ETO27813.1"/>
    <property type="molecule type" value="Genomic_DNA"/>
</dbReference>
<accession>X6NPF1</accession>
<evidence type="ECO:0000256" key="2">
    <source>
        <dbReference type="ARBA" id="ARBA00004496"/>
    </source>
</evidence>
<dbReference type="OrthoDB" id="7862313at2759"/>
<feature type="non-terminal residue" evidence="10">
    <location>
        <position position="321"/>
    </location>
</feature>
<dbReference type="Gene3D" id="1.25.10.10">
    <property type="entry name" value="Leucine-rich Repeat Variant"/>
    <property type="match status" value="1"/>
</dbReference>
<dbReference type="AlphaFoldDB" id="X6NPF1"/>
<dbReference type="GO" id="GO:0005737">
    <property type="term" value="C:cytoplasm"/>
    <property type="evidence" value="ECO:0007669"/>
    <property type="project" value="UniProtKB-SubCell"/>
</dbReference>
<evidence type="ECO:0000256" key="7">
    <source>
        <dbReference type="ARBA" id="ARBA00023242"/>
    </source>
</evidence>
<proteinExistence type="predicted"/>
<dbReference type="PROSITE" id="PS50166">
    <property type="entry name" value="IMPORTIN_B_NT"/>
    <property type="match status" value="1"/>
</dbReference>
<dbReference type="PANTHER" id="PTHR10527">
    <property type="entry name" value="IMPORTIN BETA"/>
    <property type="match status" value="1"/>
</dbReference>
<dbReference type="InterPro" id="IPR040122">
    <property type="entry name" value="Importin_beta"/>
</dbReference>
<keyword evidence="8" id="KW-1133">Transmembrane helix</keyword>
<keyword evidence="8" id="KW-0812">Transmembrane</keyword>
<evidence type="ECO:0000256" key="4">
    <source>
        <dbReference type="ARBA" id="ARBA00022490"/>
    </source>
</evidence>
<dbReference type="InterPro" id="IPR001494">
    <property type="entry name" value="Importin-beta_N"/>
</dbReference>
<keyword evidence="6" id="KW-0653">Protein transport</keyword>
<feature type="transmembrane region" description="Helical" evidence="8">
    <location>
        <begin position="170"/>
        <end position="187"/>
    </location>
</feature>
<evidence type="ECO:0000256" key="6">
    <source>
        <dbReference type="ARBA" id="ARBA00022927"/>
    </source>
</evidence>
<sequence>MSHQEVDIDTEEVDACPLFTSSQKLEEEQTLKKTKCVLTIGRVLLAMTQPNNENLKRATLLLGSFMEDQKSVLCLMQQLDQSSNAEVRQVAAVYLREQIESFWKKIPTDLKEKLKKFLIEKLFGAKEKAERLAIASVTTTAARLIFVKEQWTELLQALEKASAKPAPVDLREVWWCVIVLYLYIYIFYYHYYYYYYCILYCIVLFHFLQFCGGSLKKHFNKILPILNKGLEDEESQKIQVESLKAIGAMVEFLEDQREVQILESVIPQMVAVIDKCLKKGDEQNVCEGIGVFIELVESKVPVLKKHGVRLTQFMLKIAAAK</sequence>
<keyword evidence="3" id="KW-0813">Transport</keyword>
<comment type="caution">
    <text evidence="10">The sequence shown here is derived from an EMBL/GenBank/DDBJ whole genome shotgun (WGS) entry which is preliminary data.</text>
</comment>
<dbReference type="SUPFAM" id="SSF48371">
    <property type="entry name" value="ARM repeat"/>
    <property type="match status" value="1"/>
</dbReference>
<evidence type="ECO:0000256" key="3">
    <source>
        <dbReference type="ARBA" id="ARBA00022448"/>
    </source>
</evidence>
<protein>
    <recommendedName>
        <fullName evidence="9">Importin N-terminal domain-containing protein</fullName>
    </recommendedName>
</protein>
<dbReference type="Pfam" id="PF25780">
    <property type="entry name" value="TPR_IPO5"/>
    <property type="match status" value="1"/>
</dbReference>
<keyword evidence="4" id="KW-0963">Cytoplasm</keyword>
<dbReference type="GO" id="GO:0006606">
    <property type="term" value="P:protein import into nucleus"/>
    <property type="evidence" value="ECO:0007669"/>
    <property type="project" value="InterPro"/>
</dbReference>
<evidence type="ECO:0000313" key="10">
    <source>
        <dbReference type="EMBL" id="ETO27813.1"/>
    </source>
</evidence>
<evidence type="ECO:0000256" key="5">
    <source>
        <dbReference type="ARBA" id="ARBA00022737"/>
    </source>
</evidence>
<comment type="subcellular location">
    <subcellularLocation>
        <location evidence="2">Cytoplasm</location>
    </subcellularLocation>
    <subcellularLocation>
        <location evidence="1">Nucleus</location>
    </subcellularLocation>
</comment>
<dbReference type="GO" id="GO:0031267">
    <property type="term" value="F:small GTPase binding"/>
    <property type="evidence" value="ECO:0007669"/>
    <property type="project" value="InterPro"/>
</dbReference>
<evidence type="ECO:0000259" key="9">
    <source>
        <dbReference type="PROSITE" id="PS50166"/>
    </source>
</evidence>
<feature type="domain" description="Importin N-terminal" evidence="9">
    <location>
        <begin position="58"/>
        <end position="124"/>
    </location>
</feature>
<gene>
    <name evidence="10" type="ORF">RFI_09320</name>
</gene>
<organism evidence="10 11">
    <name type="scientific">Reticulomyxa filosa</name>
    <dbReference type="NCBI Taxonomy" id="46433"/>
    <lineage>
        <taxon>Eukaryota</taxon>
        <taxon>Sar</taxon>
        <taxon>Rhizaria</taxon>
        <taxon>Retaria</taxon>
        <taxon>Foraminifera</taxon>
        <taxon>Monothalamids</taxon>
        <taxon>Reticulomyxidae</taxon>
        <taxon>Reticulomyxa</taxon>
    </lineage>
</organism>
<keyword evidence="5" id="KW-0677">Repeat</keyword>
<dbReference type="InterPro" id="IPR016024">
    <property type="entry name" value="ARM-type_fold"/>
</dbReference>
<evidence type="ECO:0000256" key="8">
    <source>
        <dbReference type="SAM" id="Phobius"/>
    </source>
</evidence>
<dbReference type="InterPro" id="IPR057672">
    <property type="entry name" value="TPR_IPO4/5"/>
</dbReference>
<dbReference type="Proteomes" id="UP000023152">
    <property type="component" value="Unassembled WGS sequence"/>
</dbReference>
<name>X6NPF1_RETFI</name>
<evidence type="ECO:0000256" key="1">
    <source>
        <dbReference type="ARBA" id="ARBA00004123"/>
    </source>
</evidence>
<reference evidence="10 11" key="1">
    <citation type="journal article" date="2013" name="Curr. Biol.">
        <title>The Genome of the Foraminiferan Reticulomyxa filosa.</title>
        <authorList>
            <person name="Glockner G."/>
            <person name="Hulsmann N."/>
            <person name="Schleicher M."/>
            <person name="Noegel A.A."/>
            <person name="Eichinger L."/>
            <person name="Gallinger C."/>
            <person name="Pawlowski J."/>
            <person name="Sierra R."/>
            <person name="Euteneuer U."/>
            <person name="Pillet L."/>
            <person name="Moustafa A."/>
            <person name="Platzer M."/>
            <person name="Groth M."/>
            <person name="Szafranski K."/>
            <person name="Schliwa M."/>
        </authorList>
    </citation>
    <scope>NUCLEOTIDE SEQUENCE [LARGE SCALE GENOMIC DNA]</scope>
</reference>
<dbReference type="Pfam" id="PF03810">
    <property type="entry name" value="IBN_N"/>
    <property type="match status" value="1"/>
</dbReference>
<keyword evidence="11" id="KW-1185">Reference proteome</keyword>
<evidence type="ECO:0000313" key="11">
    <source>
        <dbReference type="Proteomes" id="UP000023152"/>
    </source>
</evidence>